<dbReference type="Proteomes" id="UP000085678">
    <property type="component" value="Unplaced"/>
</dbReference>
<dbReference type="FunFam" id="2.60.120.920:FF:000005">
    <property type="entry name" value="Putative E3 ubiquitin-protein ligase NEURL1B"/>
    <property type="match status" value="2"/>
</dbReference>
<name>A0A1S3KET7_LINAN</name>
<keyword evidence="11" id="KW-0862">Zinc</keyword>
<dbReference type="Pfam" id="PF13920">
    <property type="entry name" value="zf-C3HC4_3"/>
    <property type="match status" value="1"/>
</dbReference>
<feature type="region of interest" description="Disordered" evidence="14">
    <location>
        <begin position="193"/>
        <end position="212"/>
    </location>
</feature>
<dbReference type="KEGG" id="lak:106181050"/>
<dbReference type="SUPFAM" id="SSF57850">
    <property type="entry name" value="RING/U-box"/>
    <property type="match status" value="1"/>
</dbReference>
<evidence type="ECO:0000259" key="15">
    <source>
        <dbReference type="PROSITE" id="PS50089"/>
    </source>
</evidence>
<evidence type="ECO:0000256" key="2">
    <source>
        <dbReference type="ARBA" id="ARBA00004496"/>
    </source>
</evidence>
<dbReference type="PROSITE" id="PS50089">
    <property type="entry name" value="ZF_RING_2"/>
    <property type="match status" value="1"/>
</dbReference>
<dbReference type="GO" id="GO:0007219">
    <property type="term" value="P:Notch signaling pathway"/>
    <property type="evidence" value="ECO:0007669"/>
    <property type="project" value="UniProtKB-KW"/>
</dbReference>
<dbReference type="InterPro" id="IPR043136">
    <property type="entry name" value="B30.2/SPRY_sf"/>
</dbReference>
<feature type="region of interest" description="Disordered" evidence="14">
    <location>
        <begin position="412"/>
        <end position="537"/>
    </location>
</feature>
<evidence type="ECO:0000256" key="5">
    <source>
        <dbReference type="ARBA" id="ARBA00022490"/>
    </source>
</evidence>
<evidence type="ECO:0000256" key="13">
    <source>
        <dbReference type="PROSITE-ProRule" id="PRU00175"/>
    </source>
</evidence>
<evidence type="ECO:0000256" key="8">
    <source>
        <dbReference type="ARBA" id="ARBA00022737"/>
    </source>
</evidence>
<organism evidence="17 18">
    <name type="scientific">Lingula anatina</name>
    <name type="common">Brachiopod</name>
    <name type="synonym">Lingula unguis</name>
    <dbReference type="NCBI Taxonomy" id="7574"/>
    <lineage>
        <taxon>Eukaryota</taxon>
        <taxon>Metazoa</taxon>
        <taxon>Spiralia</taxon>
        <taxon>Lophotrochozoa</taxon>
        <taxon>Brachiopoda</taxon>
        <taxon>Linguliformea</taxon>
        <taxon>Lingulata</taxon>
        <taxon>Lingulida</taxon>
        <taxon>Linguloidea</taxon>
        <taxon>Lingulidae</taxon>
        <taxon>Lingula</taxon>
    </lineage>
</organism>
<dbReference type="SMART" id="SM00184">
    <property type="entry name" value="RING"/>
    <property type="match status" value="1"/>
</dbReference>
<dbReference type="STRING" id="7574.A0A1S3KET7"/>
<protein>
    <recommendedName>
        <fullName evidence="4">RING-type E3 ubiquitin transferase</fullName>
        <ecNumber evidence="4">2.3.2.27</ecNumber>
    </recommendedName>
</protein>
<dbReference type="GeneID" id="106181050"/>
<keyword evidence="17" id="KW-1185">Reference proteome</keyword>
<feature type="domain" description="NHR" evidence="16">
    <location>
        <begin position="255"/>
        <end position="410"/>
    </location>
</feature>
<evidence type="ECO:0000313" key="17">
    <source>
        <dbReference type="Proteomes" id="UP000085678"/>
    </source>
</evidence>
<proteinExistence type="predicted"/>
<evidence type="ECO:0000256" key="3">
    <source>
        <dbReference type="ARBA" id="ARBA00004906"/>
    </source>
</evidence>
<keyword evidence="5" id="KW-0963">Cytoplasm</keyword>
<keyword evidence="6" id="KW-0808">Transferase</keyword>
<gene>
    <name evidence="18" type="primary">LOC106181050</name>
</gene>
<evidence type="ECO:0000256" key="11">
    <source>
        <dbReference type="ARBA" id="ARBA00022833"/>
    </source>
</evidence>
<feature type="region of interest" description="Disordered" evidence="14">
    <location>
        <begin position="1"/>
        <end position="21"/>
    </location>
</feature>
<dbReference type="EC" id="2.3.2.27" evidence="4"/>
<evidence type="ECO:0000256" key="6">
    <source>
        <dbReference type="ARBA" id="ARBA00022679"/>
    </source>
</evidence>
<keyword evidence="12" id="KW-0914">Notch signaling pathway</keyword>
<dbReference type="InterPro" id="IPR013083">
    <property type="entry name" value="Znf_RING/FYVE/PHD"/>
</dbReference>
<dbReference type="CDD" id="cd16647">
    <property type="entry name" value="mRING-HC-C3HC5_NEU1"/>
    <property type="match status" value="1"/>
</dbReference>
<keyword evidence="10" id="KW-0833">Ubl conjugation pathway</keyword>
<dbReference type="OrthoDB" id="6078042at2759"/>
<evidence type="ECO:0000256" key="9">
    <source>
        <dbReference type="ARBA" id="ARBA00022771"/>
    </source>
</evidence>
<feature type="compositionally biased region" description="Pro residues" evidence="14">
    <location>
        <begin position="448"/>
        <end position="457"/>
    </location>
</feature>
<evidence type="ECO:0000259" key="16">
    <source>
        <dbReference type="PROSITE" id="PS51065"/>
    </source>
</evidence>
<dbReference type="GO" id="GO:0005737">
    <property type="term" value="C:cytoplasm"/>
    <property type="evidence" value="ECO:0007669"/>
    <property type="project" value="UniProtKB-SubCell"/>
</dbReference>
<feature type="compositionally biased region" description="Polar residues" evidence="14">
    <location>
        <begin position="196"/>
        <end position="208"/>
    </location>
</feature>
<evidence type="ECO:0000256" key="14">
    <source>
        <dbReference type="SAM" id="MobiDB-lite"/>
    </source>
</evidence>
<feature type="domain" description="RING-type" evidence="15">
    <location>
        <begin position="543"/>
        <end position="583"/>
    </location>
</feature>
<feature type="compositionally biased region" description="Polar residues" evidence="14">
    <location>
        <begin position="459"/>
        <end position="468"/>
    </location>
</feature>
<dbReference type="GO" id="GO:0061630">
    <property type="term" value="F:ubiquitin protein ligase activity"/>
    <property type="evidence" value="ECO:0007669"/>
    <property type="project" value="UniProtKB-EC"/>
</dbReference>
<feature type="domain" description="NHR" evidence="16">
    <location>
        <begin position="22"/>
        <end position="177"/>
    </location>
</feature>
<evidence type="ECO:0000256" key="7">
    <source>
        <dbReference type="ARBA" id="ARBA00022723"/>
    </source>
</evidence>
<feature type="compositionally biased region" description="Low complexity" evidence="14">
    <location>
        <begin position="421"/>
        <end position="435"/>
    </location>
</feature>
<dbReference type="GO" id="GO:0008270">
    <property type="term" value="F:zinc ion binding"/>
    <property type="evidence" value="ECO:0007669"/>
    <property type="project" value="UniProtKB-KW"/>
</dbReference>
<dbReference type="AlphaFoldDB" id="A0A1S3KET7"/>
<dbReference type="PANTHER" id="PTHR12429:SF6">
    <property type="entry name" value="PROTEIN NEURALIZED"/>
    <property type="match status" value="1"/>
</dbReference>
<dbReference type="RefSeq" id="XP_013420756.1">
    <property type="nucleotide sequence ID" value="XM_013565302.1"/>
</dbReference>
<reference evidence="18" key="1">
    <citation type="submission" date="2025-08" db="UniProtKB">
        <authorList>
            <consortium name="RefSeq"/>
        </authorList>
    </citation>
    <scope>IDENTIFICATION</scope>
    <source>
        <tissue evidence="18">Gonads</tissue>
    </source>
</reference>
<evidence type="ECO:0000256" key="10">
    <source>
        <dbReference type="ARBA" id="ARBA00022786"/>
    </source>
</evidence>
<feature type="compositionally biased region" description="Pro residues" evidence="14">
    <location>
        <begin position="231"/>
        <end position="242"/>
    </location>
</feature>
<feature type="region of interest" description="Disordered" evidence="14">
    <location>
        <begin position="223"/>
        <end position="242"/>
    </location>
</feature>
<dbReference type="FunCoup" id="A0A1S3KET7">
    <property type="interactions" value="745"/>
</dbReference>
<dbReference type="PANTHER" id="PTHR12429">
    <property type="entry name" value="NEURALIZED"/>
    <property type="match status" value="1"/>
</dbReference>
<dbReference type="PROSITE" id="PS51065">
    <property type="entry name" value="NHR"/>
    <property type="match status" value="2"/>
</dbReference>
<dbReference type="InterPro" id="IPR001841">
    <property type="entry name" value="Znf_RING"/>
</dbReference>
<evidence type="ECO:0000313" key="18">
    <source>
        <dbReference type="RefSeq" id="XP_013420756.1"/>
    </source>
</evidence>
<comment type="pathway">
    <text evidence="3">Protein modification; protein ubiquitination.</text>
</comment>
<sequence>MGNSGSSRGPSEFSGHGPRNAPLLYHTTHSENCILSPDKRIARRAESYCKGICFTNRPIAIGERVYLKFSEVSTSWSGVLRFGLTSRDPSTINGTTLPRYACPDLSNKPGNWAKALSERYGEPNNIVYFYVTRSGDVMFGINGEEKGVFFSGVSTTVPLWGIIDIYGNTIAVEILDCRQMMQTEGRYSSDLVPPFNNLNVTPPAQHSPQPIHAQQNHNQLVLRQQQQQHVLPPPQPARPAAPPPVRFHRDVRFTPLPFHTMSGKNVCLSSDRSLAFRPSDEYCNAYVFTSKPLRCGEKIVIQILGIDRTYVGGLAFGLTACDPSALTPSELPDDSDLLLDRPEYWVVNKDVCSLAELGDELSFTMSSEGEVYYGRNGRHIAVLMHVDKTLPLWAFFDVYGNTQKIKMLGLAGPTIPRPVRSESAGGSSRSSSSSGLTVALPRENSAPMLPPRNPILPPQRSTSASAEMSTPPHVEPRRPIRPPLSPEPLIPLSVAPAPPTPQQVADGVMDMPSHNPPPLPERSMSTDSSRDRTEDDDYNPNECTVCYENPVDSVLYKCGHMCMCYNCAYDVVNQQGSLCPICRQPIVDVVKIYRS</sequence>
<comment type="catalytic activity">
    <reaction evidence="1">
        <text>S-ubiquitinyl-[E2 ubiquitin-conjugating enzyme]-L-cysteine + [acceptor protein]-L-lysine = [E2 ubiquitin-conjugating enzyme]-L-cysteine + N(6)-ubiquitinyl-[acceptor protein]-L-lysine.</text>
        <dbReference type="EC" id="2.3.2.27"/>
    </reaction>
</comment>
<evidence type="ECO:0000256" key="12">
    <source>
        <dbReference type="ARBA" id="ARBA00022976"/>
    </source>
</evidence>
<dbReference type="Gene3D" id="3.30.40.10">
    <property type="entry name" value="Zinc/RING finger domain, C3HC4 (zinc finger)"/>
    <property type="match status" value="1"/>
</dbReference>
<dbReference type="InterPro" id="IPR037962">
    <property type="entry name" value="Neuralized"/>
</dbReference>
<evidence type="ECO:0000256" key="1">
    <source>
        <dbReference type="ARBA" id="ARBA00000900"/>
    </source>
</evidence>
<dbReference type="Gene3D" id="2.60.120.920">
    <property type="match status" value="2"/>
</dbReference>
<dbReference type="SMART" id="SM00588">
    <property type="entry name" value="NEUZ"/>
    <property type="match status" value="2"/>
</dbReference>
<dbReference type="InParanoid" id="A0A1S3KET7"/>
<dbReference type="Pfam" id="PF07177">
    <property type="entry name" value="Neuralized"/>
    <property type="match status" value="2"/>
</dbReference>
<keyword evidence="7" id="KW-0479">Metal-binding</keyword>
<evidence type="ECO:0000256" key="4">
    <source>
        <dbReference type="ARBA" id="ARBA00012483"/>
    </source>
</evidence>
<dbReference type="FunFam" id="3.30.40.10:FF:000056">
    <property type="entry name" value="Putative E3 ubiquitin-protein ligase NEURL1B"/>
    <property type="match status" value="1"/>
</dbReference>
<dbReference type="OMA" id="HTVRGKH"/>
<comment type="subcellular location">
    <subcellularLocation>
        <location evidence="2">Cytoplasm</location>
    </subcellularLocation>
</comment>
<keyword evidence="9 13" id="KW-0863">Zinc-finger</keyword>
<dbReference type="InterPro" id="IPR006573">
    <property type="entry name" value="NHR_dom"/>
</dbReference>
<keyword evidence="8" id="KW-0677">Repeat</keyword>
<accession>A0A1S3KET7</accession>